<name>A0A6L9LH93_9BACT</name>
<dbReference type="RefSeq" id="WP_163955240.1">
    <property type="nucleotide sequence ID" value="NZ_JAAFZH010000024.1"/>
</dbReference>
<evidence type="ECO:0000313" key="1">
    <source>
        <dbReference type="EMBL" id="NDU99107.1"/>
    </source>
</evidence>
<comment type="caution">
    <text evidence="1">The sequence shown here is derived from an EMBL/GenBank/DDBJ whole genome shotgun (WGS) entry which is preliminary data.</text>
</comment>
<dbReference type="Proteomes" id="UP000474175">
    <property type="component" value="Unassembled WGS sequence"/>
</dbReference>
<keyword evidence="2" id="KW-1185">Reference proteome</keyword>
<dbReference type="AlphaFoldDB" id="A0A6L9LH93"/>
<protein>
    <submittedName>
        <fullName evidence="1">Uncharacterized protein</fullName>
    </submittedName>
</protein>
<gene>
    <name evidence="1" type="ORF">GK108_29790</name>
</gene>
<dbReference type="EMBL" id="JAAFZH010000024">
    <property type="protein sequence ID" value="NDU99107.1"/>
    <property type="molecule type" value="Genomic_DNA"/>
</dbReference>
<sequence>MKTILTTLLALTGSLVLAQKHSSLNRSINDDGKTLSIRVNGTINGEPIDYNRTFDVANLTKEERDALRVRVLDSLNVSMPEPPKAPVAPRAPQAPRLRSESVTIISGDEPTVVARGANDLTMAVGGKNPYTKEVKYNSESGELYLRYRFQKDGEEITYERTLNARDKSKEERLQLIEGIEKEIGVPAKSR</sequence>
<organism evidence="1 2">
    <name type="scientific">Spirosoma terrae</name>
    <dbReference type="NCBI Taxonomy" id="1968276"/>
    <lineage>
        <taxon>Bacteria</taxon>
        <taxon>Pseudomonadati</taxon>
        <taxon>Bacteroidota</taxon>
        <taxon>Cytophagia</taxon>
        <taxon>Cytophagales</taxon>
        <taxon>Cytophagaceae</taxon>
        <taxon>Spirosoma</taxon>
    </lineage>
</organism>
<accession>A0A6L9LH93</accession>
<proteinExistence type="predicted"/>
<evidence type="ECO:0000313" key="2">
    <source>
        <dbReference type="Proteomes" id="UP000474175"/>
    </source>
</evidence>
<reference evidence="1 2" key="1">
    <citation type="submission" date="2020-02" db="EMBL/GenBank/DDBJ databases">
        <title>Draft genome sequence of two Spirosoma agri KCTC 52727 and Spirosoma terrae KCTC 52035.</title>
        <authorList>
            <person name="Rojas J."/>
            <person name="Ambika Manirajan B."/>
            <person name="Suarez C."/>
            <person name="Ratering S."/>
            <person name="Schnell S."/>
        </authorList>
    </citation>
    <scope>NUCLEOTIDE SEQUENCE [LARGE SCALE GENOMIC DNA]</scope>
    <source>
        <strain evidence="1 2">KCTC 52035</strain>
    </source>
</reference>